<dbReference type="Proteomes" id="UP000799424">
    <property type="component" value="Unassembled WGS sequence"/>
</dbReference>
<feature type="domain" description="BTB" evidence="1">
    <location>
        <begin position="2"/>
        <end position="78"/>
    </location>
</feature>
<accession>A0A6A7A315</accession>
<evidence type="ECO:0000313" key="3">
    <source>
        <dbReference type="Proteomes" id="UP000799424"/>
    </source>
</evidence>
<dbReference type="InterPro" id="IPR000210">
    <property type="entry name" value="BTB/POZ_dom"/>
</dbReference>
<evidence type="ECO:0000313" key="2">
    <source>
        <dbReference type="EMBL" id="KAF2827712.1"/>
    </source>
</evidence>
<dbReference type="Gene3D" id="3.30.710.10">
    <property type="entry name" value="Potassium Channel Kv1.1, Chain A"/>
    <property type="match status" value="1"/>
</dbReference>
<dbReference type="OrthoDB" id="1022638at2759"/>
<reference evidence="2" key="1">
    <citation type="journal article" date="2020" name="Stud. Mycol.">
        <title>101 Dothideomycetes genomes: a test case for predicting lifestyles and emergence of pathogens.</title>
        <authorList>
            <person name="Haridas S."/>
            <person name="Albert R."/>
            <person name="Binder M."/>
            <person name="Bloem J."/>
            <person name="Labutti K."/>
            <person name="Salamov A."/>
            <person name="Andreopoulos B."/>
            <person name="Baker S."/>
            <person name="Barry K."/>
            <person name="Bills G."/>
            <person name="Bluhm B."/>
            <person name="Cannon C."/>
            <person name="Castanera R."/>
            <person name="Culley D."/>
            <person name="Daum C."/>
            <person name="Ezra D."/>
            <person name="Gonzalez J."/>
            <person name="Henrissat B."/>
            <person name="Kuo A."/>
            <person name="Liang C."/>
            <person name="Lipzen A."/>
            <person name="Lutzoni F."/>
            <person name="Magnuson J."/>
            <person name="Mondo S."/>
            <person name="Nolan M."/>
            <person name="Ohm R."/>
            <person name="Pangilinan J."/>
            <person name="Park H.-J."/>
            <person name="Ramirez L."/>
            <person name="Alfaro M."/>
            <person name="Sun H."/>
            <person name="Tritt A."/>
            <person name="Yoshinaga Y."/>
            <person name="Zwiers L.-H."/>
            <person name="Turgeon B."/>
            <person name="Goodwin S."/>
            <person name="Spatafora J."/>
            <person name="Crous P."/>
            <person name="Grigoriev I."/>
        </authorList>
    </citation>
    <scope>NUCLEOTIDE SEQUENCE</scope>
    <source>
        <strain evidence="2">CBS 113818</strain>
    </source>
</reference>
<dbReference type="CDD" id="cd18186">
    <property type="entry name" value="BTB_POZ_ZBTB_KLHL-like"/>
    <property type="match status" value="1"/>
</dbReference>
<gene>
    <name evidence="2" type="ORF">CC86DRAFT_290487</name>
</gene>
<evidence type="ECO:0000259" key="1">
    <source>
        <dbReference type="PROSITE" id="PS50097"/>
    </source>
</evidence>
<organism evidence="2 3">
    <name type="scientific">Ophiobolus disseminans</name>
    <dbReference type="NCBI Taxonomy" id="1469910"/>
    <lineage>
        <taxon>Eukaryota</taxon>
        <taxon>Fungi</taxon>
        <taxon>Dikarya</taxon>
        <taxon>Ascomycota</taxon>
        <taxon>Pezizomycotina</taxon>
        <taxon>Dothideomycetes</taxon>
        <taxon>Pleosporomycetidae</taxon>
        <taxon>Pleosporales</taxon>
        <taxon>Pleosporineae</taxon>
        <taxon>Phaeosphaeriaceae</taxon>
        <taxon>Ophiobolus</taxon>
    </lineage>
</organism>
<dbReference type="SUPFAM" id="SSF54695">
    <property type="entry name" value="POZ domain"/>
    <property type="match status" value="1"/>
</dbReference>
<dbReference type="InterPro" id="IPR011333">
    <property type="entry name" value="SKP1/BTB/POZ_sf"/>
</dbReference>
<dbReference type="AlphaFoldDB" id="A0A6A7A315"/>
<protein>
    <recommendedName>
        <fullName evidence="1">BTB domain-containing protein</fullName>
    </recommendedName>
</protein>
<dbReference type="PANTHER" id="PTHR47843:SF2">
    <property type="entry name" value="BTB DOMAIN-CONTAINING PROTEIN"/>
    <property type="match status" value="1"/>
</dbReference>
<dbReference type="PROSITE" id="PS50097">
    <property type="entry name" value="BTB"/>
    <property type="match status" value="1"/>
</dbReference>
<keyword evidence="3" id="KW-1185">Reference proteome</keyword>
<name>A0A6A7A315_9PLEO</name>
<dbReference type="EMBL" id="MU006224">
    <property type="protein sequence ID" value="KAF2827712.1"/>
    <property type="molecule type" value="Genomic_DNA"/>
</dbReference>
<dbReference type="PANTHER" id="PTHR47843">
    <property type="entry name" value="BTB DOMAIN-CONTAINING PROTEIN-RELATED"/>
    <property type="match status" value="1"/>
</dbReference>
<sequence length="192" mass="21711">MGQVVLDTDEYSKTFYVHKDLISYRSHFFAKALKTYGEDGDSLWREGKDGAVELSEDDPEAFENYIQLIYQDLAPIGKAPESDINTIHHPQRQSGIQCAKQAYVWCDKVRDHKGKNTLIAAFIEPSSKTRENKRKYFPTVASVKIVYEGTMDSDPLRNFSLTATCYLDTRGGVLTLNLNIMTIGSSSISWLL</sequence>
<proteinExistence type="predicted"/>